<dbReference type="CDD" id="cd15865">
    <property type="entry name" value="SNARE_SEC20"/>
    <property type="match status" value="1"/>
</dbReference>
<dbReference type="Pfam" id="PF03908">
    <property type="entry name" value="Sec20"/>
    <property type="match status" value="1"/>
</dbReference>
<name>A0ABP0EVG1_CLALP</name>
<evidence type="ECO:0000256" key="4">
    <source>
        <dbReference type="ARBA" id="ARBA00022824"/>
    </source>
</evidence>
<keyword evidence="7 10" id="KW-0175">Coiled coil</keyword>
<evidence type="ECO:0000256" key="3">
    <source>
        <dbReference type="ARBA" id="ARBA00022692"/>
    </source>
</evidence>
<proteinExistence type="inferred from homology"/>
<dbReference type="InterPro" id="IPR056173">
    <property type="entry name" value="Sec20_C"/>
</dbReference>
<dbReference type="InterPro" id="IPR005606">
    <property type="entry name" value="Sec20"/>
</dbReference>
<accession>A0ABP0EVG1</accession>
<organism evidence="13 14">
    <name type="scientific">Clavelina lepadiformis</name>
    <name type="common">Light-bulb sea squirt</name>
    <name type="synonym">Ascidia lepadiformis</name>
    <dbReference type="NCBI Taxonomy" id="159417"/>
    <lineage>
        <taxon>Eukaryota</taxon>
        <taxon>Metazoa</taxon>
        <taxon>Chordata</taxon>
        <taxon>Tunicata</taxon>
        <taxon>Ascidiacea</taxon>
        <taxon>Aplousobranchia</taxon>
        <taxon>Clavelinidae</taxon>
        <taxon>Clavelina</taxon>
    </lineage>
</organism>
<evidence type="ECO:0000256" key="10">
    <source>
        <dbReference type="SAM" id="Coils"/>
    </source>
</evidence>
<evidence type="ECO:0000256" key="5">
    <source>
        <dbReference type="ARBA" id="ARBA00022892"/>
    </source>
</evidence>
<comment type="caution">
    <text evidence="13">The sequence shown here is derived from an EMBL/GenBank/DDBJ whole genome shotgun (WGS) entry which is preliminary data.</text>
</comment>
<feature type="coiled-coil region" evidence="10">
    <location>
        <begin position="53"/>
        <end position="83"/>
    </location>
</feature>
<evidence type="ECO:0000256" key="9">
    <source>
        <dbReference type="ARBA" id="ARBA00037934"/>
    </source>
</evidence>
<reference evidence="13 14" key="1">
    <citation type="submission" date="2024-02" db="EMBL/GenBank/DDBJ databases">
        <authorList>
            <person name="Daric V."/>
            <person name="Darras S."/>
        </authorList>
    </citation>
    <scope>NUCLEOTIDE SEQUENCE [LARGE SCALE GENOMIC DNA]</scope>
</reference>
<dbReference type="Proteomes" id="UP001642483">
    <property type="component" value="Unassembled WGS sequence"/>
</dbReference>
<evidence type="ECO:0000256" key="7">
    <source>
        <dbReference type="ARBA" id="ARBA00023054"/>
    </source>
</evidence>
<feature type="domain" description="Sec20 C-terminal" evidence="12">
    <location>
        <begin position="149"/>
        <end position="238"/>
    </location>
</feature>
<evidence type="ECO:0000256" key="1">
    <source>
        <dbReference type="ARBA" id="ARBA00004163"/>
    </source>
</evidence>
<dbReference type="PANTHER" id="PTHR12825">
    <property type="entry name" value="BNIP1-RELATED"/>
    <property type="match status" value="1"/>
</dbReference>
<evidence type="ECO:0000256" key="2">
    <source>
        <dbReference type="ARBA" id="ARBA00022448"/>
    </source>
</evidence>
<comment type="similarity">
    <text evidence="9">Belongs to the SEC20 family.</text>
</comment>
<evidence type="ECO:0000313" key="14">
    <source>
        <dbReference type="Proteomes" id="UP001642483"/>
    </source>
</evidence>
<dbReference type="PANTHER" id="PTHR12825:SF0">
    <property type="entry name" value="VESICLE TRANSPORT PROTEIN SEC20"/>
    <property type="match status" value="1"/>
</dbReference>
<evidence type="ECO:0000256" key="11">
    <source>
        <dbReference type="SAM" id="Phobius"/>
    </source>
</evidence>
<keyword evidence="4" id="KW-0256">Endoplasmic reticulum</keyword>
<protein>
    <recommendedName>
        <fullName evidence="12">Sec20 C-terminal domain-containing protein</fullName>
    </recommendedName>
</protein>
<keyword evidence="6 11" id="KW-1133">Transmembrane helix</keyword>
<evidence type="ECO:0000313" key="13">
    <source>
        <dbReference type="EMBL" id="CAK8671380.1"/>
    </source>
</evidence>
<evidence type="ECO:0000256" key="8">
    <source>
        <dbReference type="ARBA" id="ARBA00023136"/>
    </source>
</evidence>
<sequence>MSWAERVRHRKKHVSVSPNLCKEEIVKLSCSVKAIIQDIWACKGPLGALSDLNKAARTQISLLKSKIRELEDISNEVDNERLRMDLKQLVENQTRQLQYTQATLRKANLSCKLSIDNREKDALLGSREIRAQEIRHRQENSNKSLAQTGSEITENLLSITRMMDNTVKQSSATLQTLVTSSKSISDTNEELKDQSGLIHTGHRLLTKYNRREFTDKILIFLAMALFFATVLYILKRRLF</sequence>
<keyword evidence="2" id="KW-0813">Transport</keyword>
<keyword evidence="14" id="KW-1185">Reference proteome</keyword>
<comment type="subcellular location">
    <subcellularLocation>
        <location evidence="1">Endoplasmic reticulum membrane</location>
        <topology evidence="1">Single-pass type IV membrane protein</topology>
    </subcellularLocation>
</comment>
<feature type="transmembrane region" description="Helical" evidence="11">
    <location>
        <begin position="217"/>
        <end position="234"/>
    </location>
</feature>
<dbReference type="EMBL" id="CAWYQH010000001">
    <property type="protein sequence ID" value="CAK8671380.1"/>
    <property type="molecule type" value="Genomic_DNA"/>
</dbReference>
<keyword evidence="3 11" id="KW-0812">Transmembrane</keyword>
<gene>
    <name evidence="13" type="ORF">CVLEPA_LOCUS454</name>
</gene>
<evidence type="ECO:0000259" key="12">
    <source>
        <dbReference type="Pfam" id="PF03908"/>
    </source>
</evidence>
<keyword evidence="5" id="KW-0931">ER-Golgi transport</keyword>
<keyword evidence="8 11" id="KW-0472">Membrane</keyword>
<evidence type="ECO:0000256" key="6">
    <source>
        <dbReference type="ARBA" id="ARBA00022989"/>
    </source>
</evidence>